<keyword evidence="3" id="KW-1185">Reference proteome</keyword>
<dbReference type="AlphaFoldDB" id="A0A923LMT3"/>
<sequence length="335" mass="38362">MKYAKRFLVFFLIAAAILGFAGYRYYTGRTYFNTSYVNGNTAGNLYNNGLFCEHDGTIYFSNPDDNYHLYSMDITGGNVKKLQNDIVSYINADDHYVYYVRNNISKSGDLSFLHLNANSLCRYDLKTKKVLVLDPEPSIYASLIGNYIYYIHYDTATASSLYRIKIDGSEKEQINKSPLFTCSANGQYFYYNGLDSDHNIYQMDTSTNSSNLICEGNYWMPSADNDNIYFLDCDQNYTLVRLNRSQEKPVSVTSDRIECYNIYGETIYFQRNNLDDDAALCSIKTDGSDYQVIQQGNYTNLNVTAGYVYFTAVDNQQTMFRFPVNDPAAVSVFHP</sequence>
<accession>A0A923LMT3</accession>
<dbReference type="InterPro" id="IPR032485">
    <property type="entry name" value="LRP1-like_beta_prop"/>
</dbReference>
<comment type="caution">
    <text evidence="2">The sequence shown here is derived from an EMBL/GenBank/DDBJ whole genome shotgun (WGS) entry which is preliminary data.</text>
</comment>
<feature type="domain" description="Prolow-density lipoprotein receptor-related protein 1-like beta-propeller" evidence="1">
    <location>
        <begin position="40"/>
        <end position="322"/>
    </location>
</feature>
<proteinExistence type="predicted"/>
<evidence type="ECO:0000313" key="2">
    <source>
        <dbReference type="EMBL" id="MBC5713598.1"/>
    </source>
</evidence>
<dbReference type="SUPFAM" id="SSF69304">
    <property type="entry name" value="Tricorn protease N-terminal domain"/>
    <property type="match status" value="2"/>
</dbReference>
<reference evidence="2" key="1">
    <citation type="submission" date="2020-08" db="EMBL/GenBank/DDBJ databases">
        <title>Genome public.</title>
        <authorList>
            <person name="Liu C."/>
            <person name="Sun Q."/>
        </authorList>
    </citation>
    <scope>NUCLEOTIDE SEQUENCE</scope>
    <source>
        <strain evidence="2">BX1005</strain>
    </source>
</reference>
<dbReference type="Proteomes" id="UP000606720">
    <property type="component" value="Unassembled WGS sequence"/>
</dbReference>
<gene>
    <name evidence="2" type="ORF">H8S17_05120</name>
</gene>
<protein>
    <submittedName>
        <fullName evidence="2">DUF5050 domain-containing protein</fullName>
    </submittedName>
</protein>
<name>A0A923LMT3_9FIRM</name>
<dbReference type="Pfam" id="PF16472">
    <property type="entry name" value="DUF5050"/>
    <property type="match status" value="1"/>
</dbReference>
<dbReference type="EMBL" id="JACOPH010000003">
    <property type="protein sequence ID" value="MBC5713598.1"/>
    <property type="molecule type" value="Genomic_DNA"/>
</dbReference>
<dbReference type="RefSeq" id="WP_186866507.1">
    <property type="nucleotide sequence ID" value="NZ_JACOPH010000003.1"/>
</dbReference>
<evidence type="ECO:0000313" key="3">
    <source>
        <dbReference type="Proteomes" id="UP000606720"/>
    </source>
</evidence>
<organism evidence="2 3">
    <name type="scientific">Roseburia zhanii</name>
    <dbReference type="NCBI Taxonomy" id="2763064"/>
    <lineage>
        <taxon>Bacteria</taxon>
        <taxon>Bacillati</taxon>
        <taxon>Bacillota</taxon>
        <taxon>Clostridia</taxon>
        <taxon>Lachnospirales</taxon>
        <taxon>Lachnospiraceae</taxon>
        <taxon>Roseburia</taxon>
    </lineage>
</organism>
<evidence type="ECO:0000259" key="1">
    <source>
        <dbReference type="Pfam" id="PF16472"/>
    </source>
</evidence>